<reference evidence="10 11" key="1">
    <citation type="submission" date="2021-01" db="EMBL/GenBank/DDBJ databases">
        <title>Genomic Encyclopedia of Type Strains, Phase IV (KMG-IV): sequencing the most valuable type-strain genomes for metagenomic binning, comparative biology and taxonomic classification.</title>
        <authorList>
            <person name="Goeker M."/>
        </authorList>
    </citation>
    <scope>NUCLEOTIDE SEQUENCE [LARGE SCALE GENOMIC DNA]</scope>
    <source>
        <strain evidence="10 11">DSM 24834</strain>
    </source>
</reference>
<feature type="binding site" evidence="7">
    <location>
        <position position="49"/>
    </location>
    <ligand>
        <name>carbamoyl phosphate</name>
        <dbReference type="ChEBI" id="CHEBI:58228"/>
    </ligand>
</feature>
<comment type="caution">
    <text evidence="10">The sequence shown here is derived from an EMBL/GenBank/DDBJ whole genome shotgun (WGS) entry which is preliminary data.</text>
</comment>
<dbReference type="InterPro" id="IPR002082">
    <property type="entry name" value="Asp_carbamoyltransf"/>
</dbReference>
<organism evidence="10 11">
    <name type="scientific">Rossellomorea pakistanensis</name>
    <dbReference type="NCBI Taxonomy" id="992288"/>
    <lineage>
        <taxon>Bacteria</taxon>
        <taxon>Bacillati</taxon>
        <taxon>Bacillota</taxon>
        <taxon>Bacilli</taxon>
        <taxon>Bacillales</taxon>
        <taxon>Bacillaceae</taxon>
        <taxon>Rossellomorea</taxon>
    </lineage>
</organism>
<evidence type="ECO:0000313" key="10">
    <source>
        <dbReference type="EMBL" id="MBM7586766.1"/>
    </source>
</evidence>
<sequence length="294" mass="33389">MKHLLTMNELTTEEIESILTQAEKFKNCETWDGAREKYISNLFFEASTRTRCSFEMAERKLGISVIPFEAATSSVQKGESLYDTVKFMESIGVDAVVIRHEEDHYFRQLMEGINIPIINGGDGCGNHPTQCLLDLLTIKEEFGSFEDLKISIIGDIKHSRVARSNAEALTKLGATVCFSGPKEWFSNALLENGEYLEIDEAIETSDGVMLLRIQHERHASTSQLTKEEYHDSFGLTIEREKRMKRNSIIMHPAPFNRGVEIADELVESAKSRIFKQMENGVFVRMAVLKKVLEK</sequence>
<name>A0ABS2NGQ4_9BACI</name>
<dbReference type="InterPro" id="IPR006131">
    <property type="entry name" value="Asp_carbamoyltransf_Asp/Orn-bd"/>
</dbReference>
<dbReference type="EC" id="2.1.3.2" evidence="7"/>
<keyword evidence="4 7" id="KW-0665">Pyrimidine biosynthesis</keyword>
<feature type="domain" description="Aspartate/ornithine carbamoyltransferase Asp/Orn-binding" evidence="8">
    <location>
        <begin position="147"/>
        <end position="289"/>
    </location>
</feature>
<dbReference type="InterPro" id="IPR036901">
    <property type="entry name" value="Asp/Orn_carbamoylTrfase_sf"/>
</dbReference>
<feature type="binding site" evidence="7">
    <location>
        <position position="160"/>
    </location>
    <ligand>
        <name>L-aspartate</name>
        <dbReference type="ChEBI" id="CHEBI:29991"/>
    </ligand>
</feature>
<dbReference type="InterPro" id="IPR006130">
    <property type="entry name" value="Asp/Orn_carbamoylTrfase"/>
</dbReference>
<feature type="binding site" evidence="7">
    <location>
        <position position="50"/>
    </location>
    <ligand>
        <name>carbamoyl phosphate</name>
        <dbReference type="ChEBI" id="CHEBI:58228"/>
    </ligand>
</feature>
<comment type="pathway">
    <text evidence="1 7">Pyrimidine metabolism; UMP biosynthesis via de novo pathway; (S)-dihydroorotate from bicarbonate: step 2/3.</text>
</comment>
<dbReference type="SUPFAM" id="SSF53671">
    <property type="entry name" value="Aspartate/ornithine carbamoyltransferase"/>
    <property type="match status" value="1"/>
</dbReference>
<dbReference type="EMBL" id="JAFBDZ010000003">
    <property type="protein sequence ID" value="MBM7586766.1"/>
    <property type="molecule type" value="Genomic_DNA"/>
</dbReference>
<dbReference type="Pfam" id="PF00185">
    <property type="entry name" value="OTCace"/>
    <property type="match status" value="1"/>
</dbReference>
<evidence type="ECO:0000256" key="3">
    <source>
        <dbReference type="ARBA" id="ARBA00022679"/>
    </source>
</evidence>
<evidence type="ECO:0000256" key="4">
    <source>
        <dbReference type="ARBA" id="ARBA00022975"/>
    </source>
</evidence>
<gene>
    <name evidence="7" type="primary">pyrB</name>
    <name evidence="10" type="ORF">JOC86_003318</name>
</gene>
<dbReference type="PRINTS" id="PR00100">
    <property type="entry name" value="AOTCASE"/>
</dbReference>
<feature type="domain" description="Aspartate/ornithine carbamoyltransferase carbamoyl-P binding" evidence="9">
    <location>
        <begin position="2"/>
        <end position="140"/>
    </location>
</feature>
<dbReference type="NCBIfam" id="TIGR00670">
    <property type="entry name" value="asp_carb_tr"/>
    <property type="match status" value="1"/>
</dbReference>
<evidence type="ECO:0000256" key="7">
    <source>
        <dbReference type="HAMAP-Rule" id="MF_00001"/>
    </source>
</evidence>
<feature type="binding site" evidence="7">
    <location>
        <position position="254"/>
    </location>
    <ligand>
        <name>carbamoyl phosphate</name>
        <dbReference type="ChEBI" id="CHEBI:58228"/>
    </ligand>
</feature>
<comment type="function">
    <text evidence="5 7">Catalyzes the condensation of carbamoyl phosphate and aspartate to form carbamoyl aspartate and inorganic phosphate, the committed step in the de novo pyrimidine nucleotide biosynthesis pathway.</text>
</comment>
<evidence type="ECO:0000256" key="2">
    <source>
        <dbReference type="ARBA" id="ARBA00008896"/>
    </source>
</evidence>
<dbReference type="PANTHER" id="PTHR45753">
    <property type="entry name" value="ORNITHINE CARBAMOYLTRANSFERASE, MITOCHONDRIAL"/>
    <property type="match status" value="1"/>
</dbReference>
<dbReference type="RefSeq" id="WP_205173945.1">
    <property type="nucleotide sequence ID" value="NZ_JAFBDZ010000003.1"/>
</dbReference>
<keyword evidence="3 7" id="KW-0808">Transferase</keyword>
<keyword evidence="11" id="KW-1185">Reference proteome</keyword>
<dbReference type="Proteomes" id="UP001646157">
    <property type="component" value="Unassembled WGS sequence"/>
</dbReference>
<dbReference type="PANTHER" id="PTHR45753:SF6">
    <property type="entry name" value="ASPARTATE CARBAMOYLTRANSFERASE"/>
    <property type="match status" value="1"/>
</dbReference>
<evidence type="ECO:0000256" key="1">
    <source>
        <dbReference type="ARBA" id="ARBA00004852"/>
    </source>
</evidence>
<evidence type="ECO:0000313" key="11">
    <source>
        <dbReference type="Proteomes" id="UP001646157"/>
    </source>
</evidence>
<evidence type="ECO:0000259" key="9">
    <source>
        <dbReference type="Pfam" id="PF02729"/>
    </source>
</evidence>
<dbReference type="Pfam" id="PF02729">
    <property type="entry name" value="OTCace_N"/>
    <property type="match status" value="1"/>
</dbReference>
<dbReference type="PRINTS" id="PR00101">
    <property type="entry name" value="ATCASE"/>
</dbReference>
<dbReference type="HAMAP" id="MF_00001">
    <property type="entry name" value="Asp_carb_tr"/>
    <property type="match status" value="1"/>
</dbReference>
<feature type="binding site" evidence="7">
    <location>
        <position position="253"/>
    </location>
    <ligand>
        <name>carbamoyl phosphate</name>
        <dbReference type="ChEBI" id="CHEBI:58228"/>
    </ligand>
</feature>
<feature type="binding site" evidence="7">
    <location>
        <position position="130"/>
    </location>
    <ligand>
        <name>carbamoyl phosphate</name>
        <dbReference type="ChEBI" id="CHEBI:58228"/>
    </ligand>
</feature>
<comment type="subunit">
    <text evidence="7">Heterododecamer (2C3:3R2) of six catalytic PyrB chains organized as two trimers (C3), and six regulatory PyrI chains organized as three dimers (R2).</text>
</comment>
<evidence type="ECO:0000259" key="8">
    <source>
        <dbReference type="Pfam" id="PF00185"/>
    </source>
</evidence>
<feature type="binding site" evidence="7">
    <location>
        <position position="77"/>
    </location>
    <ligand>
        <name>L-aspartate</name>
        <dbReference type="ChEBI" id="CHEBI:29991"/>
    </ligand>
</feature>
<dbReference type="GO" id="GO:0004070">
    <property type="term" value="F:aspartate carbamoyltransferase activity"/>
    <property type="evidence" value="ECO:0007669"/>
    <property type="project" value="UniProtKB-EC"/>
</dbReference>
<feature type="binding site" evidence="7">
    <location>
        <position position="99"/>
    </location>
    <ligand>
        <name>carbamoyl phosphate</name>
        <dbReference type="ChEBI" id="CHEBI:58228"/>
    </ligand>
</feature>
<feature type="binding site" evidence="7">
    <location>
        <position position="212"/>
    </location>
    <ligand>
        <name>L-aspartate</name>
        <dbReference type="ChEBI" id="CHEBI:29991"/>
    </ligand>
</feature>
<feature type="binding site" evidence="7">
    <location>
        <position position="127"/>
    </location>
    <ligand>
        <name>carbamoyl phosphate</name>
        <dbReference type="ChEBI" id="CHEBI:58228"/>
    </ligand>
</feature>
<dbReference type="Gene3D" id="3.40.50.1370">
    <property type="entry name" value="Aspartate/ornithine carbamoyltransferase"/>
    <property type="match status" value="2"/>
</dbReference>
<evidence type="ECO:0000256" key="6">
    <source>
        <dbReference type="ARBA" id="ARBA00048859"/>
    </source>
</evidence>
<accession>A0ABS2NGQ4</accession>
<dbReference type="NCBIfam" id="NF002032">
    <property type="entry name" value="PRK00856.1"/>
    <property type="match status" value="1"/>
</dbReference>
<protein>
    <recommendedName>
        <fullName evidence="7">Aspartate carbamoyltransferase</fullName>
        <ecNumber evidence="7">2.1.3.2</ecNumber>
    </recommendedName>
    <alternativeName>
        <fullName evidence="7">Aspartate transcarbamylase</fullName>
        <shortName evidence="7">ATCase</shortName>
    </alternativeName>
</protein>
<evidence type="ECO:0000256" key="5">
    <source>
        <dbReference type="ARBA" id="ARBA00043884"/>
    </source>
</evidence>
<comment type="catalytic activity">
    <reaction evidence="6 7">
        <text>carbamoyl phosphate + L-aspartate = N-carbamoyl-L-aspartate + phosphate + H(+)</text>
        <dbReference type="Rhea" id="RHEA:20013"/>
        <dbReference type="ChEBI" id="CHEBI:15378"/>
        <dbReference type="ChEBI" id="CHEBI:29991"/>
        <dbReference type="ChEBI" id="CHEBI:32814"/>
        <dbReference type="ChEBI" id="CHEBI:43474"/>
        <dbReference type="ChEBI" id="CHEBI:58228"/>
        <dbReference type="EC" id="2.1.3.2"/>
    </reaction>
</comment>
<dbReference type="PROSITE" id="PS00097">
    <property type="entry name" value="CARBAMOYLTRANSFERASE"/>
    <property type="match status" value="1"/>
</dbReference>
<dbReference type="InterPro" id="IPR006132">
    <property type="entry name" value="Asp/Orn_carbamoyltranf_P-bd"/>
</dbReference>
<proteinExistence type="inferred from homology"/>
<comment type="similarity">
    <text evidence="2 7">Belongs to the aspartate/ornithine carbamoyltransferase superfamily. ATCase family.</text>
</comment>